<dbReference type="RefSeq" id="WP_190473274.1">
    <property type="nucleotide sequence ID" value="NZ_JACJPW010000113.1"/>
</dbReference>
<dbReference type="InterPro" id="IPR018664">
    <property type="entry name" value="DUF2103_metal-binding"/>
</dbReference>
<protein>
    <submittedName>
        <fullName evidence="1">Metal-binding protein</fullName>
    </submittedName>
</protein>
<accession>A0A926VJY0</accession>
<gene>
    <name evidence="1" type="ORF">H6G03_29965</name>
</gene>
<keyword evidence="2" id="KW-1185">Reference proteome</keyword>
<name>A0A926VJY0_9CYAN</name>
<reference evidence="1" key="1">
    <citation type="journal article" date="2015" name="ISME J.">
        <title>Draft Genome Sequence of Streptomyces incarnatus NRRL8089, which Produces the Nucleoside Antibiotic Sinefungin.</title>
        <authorList>
            <person name="Oshima K."/>
            <person name="Hattori M."/>
            <person name="Shimizu H."/>
            <person name="Fukuda K."/>
            <person name="Nemoto M."/>
            <person name="Inagaki K."/>
            <person name="Tamura T."/>
        </authorList>
    </citation>
    <scope>NUCLEOTIDE SEQUENCE</scope>
    <source>
        <strain evidence="1">FACHB-1375</strain>
    </source>
</reference>
<dbReference type="Pfam" id="PF09876">
    <property type="entry name" value="DUF2103"/>
    <property type="match status" value="1"/>
</dbReference>
<proteinExistence type="predicted"/>
<organism evidence="1 2">
    <name type="scientific">Aerosakkonema funiforme FACHB-1375</name>
    <dbReference type="NCBI Taxonomy" id="2949571"/>
    <lineage>
        <taxon>Bacteria</taxon>
        <taxon>Bacillati</taxon>
        <taxon>Cyanobacteriota</taxon>
        <taxon>Cyanophyceae</taxon>
        <taxon>Oscillatoriophycideae</taxon>
        <taxon>Aerosakkonematales</taxon>
        <taxon>Aerosakkonemataceae</taxon>
        <taxon>Aerosakkonema</taxon>
    </lineage>
</organism>
<dbReference type="Proteomes" id="UP000641646">
    <property type="component" value="Unassembled WGS sequence"/>
</dbReference>
<dbReference type="EMBL" id="JACJPW010000113">
    <property type="protein sequence ID" value="MBD2185252.1"/>
    <property type="molecule type" value="Genomic_DNA"/>
</dbReference>
<evidence type="ECO:0000313" key="2">
    <source>
        <dbReference type="Proteomes" id="UP000641646"/>
    </source>
</evidence>
<dbReference type="AlphaFoldDB" id="A0A926VJY0"/>
<sequence length="96" mass="10472">MSNPSSGRVVLNHSTHITGLIPILEKLTKHPGIQTITPAVIGRAKGHCPKLQLKVSVPIRGGFKLIARHGKTFQEVFIITSCKQDELEDAIAQIIK</sequence>
<comment type="caution">
    <text evidence="1">The sequence shown here is derived from an EMBL/GenBank/DDBJ whole genome shotgun (WGS) entry which is preliminary data.</text>
</comment>
<evidence type="ECO:0000313" key="1">
    <source>
        <dbReference type="EMBL" id="MBD2185252.1"/>
    </source>
</evidence>
<reference evidence="1" key="2">
    <citation type="submission" date="2020-08" db="EMBL/GenBank/DDBJ databases">
        <authorList>
            <person name="Chen M."/>
            <person name="Teng W."/>
            <person name="Zhao L."/>
            <person name="Hu C."/>
            <person name="Zhou Y."/>
            <person name="Han B."/>
            <person name="Song L."/>
            <person name="Shu W."/>
        </authorList>
    </citation>
    <scope>NUCLEOTIDE SEQUENCE</scope>
    <source>
        <strain evidence="1">FACHB-1375</strain>
    </source>
</reference>